<dbReference type="RefSeq" id="WP_078364635.1">
    <property type="nucleotide sequence ID" value="NZ_MTJN01000002.1"/>
</dbReference>
<evidence type="ECO:0000259" key="4">
    <source>
        <dbReference type="Pfam" id="PF01814"/>
    </source>
</evidence>
<dbReference type="CDD" id="cd12107">
    <property type="entry name" value="Hemerythrin"/>
    <property type="match status" value="1"/>
</dbReference>
<dbReference type="SUPFAM" id="SSF47188">
    <property type="entry name" value="Hemerythrin-like"/>
    <property type="match status" value="1"/>
</dbReference>
<dbReference type="AlphaFoldDB" id="A0A1T1ARS9"/>
<dbReference type="Proteomes" id="UP000190750">
    <property type="component" value="Unassembled WGS sequence"/>
</dbReference>
<dbReference type="InterPro" id="IPR035938">
    <property type="entry name" value="Hemerythrin-like_sf"/>
</dbReference>
<keyword evidence="2" id="KW-0479">Metal-binding</keyword>
<comment type="caution">
    <text evidence="5">The sequence shown here is derived from an EMBL/GenBank/DDBJ whole genome shotgun (WGS) entry which is preliminary data.</text>
</comment>
<keyword evidence="6" id="KW-1185">Reference proteome</keyword>
<dbReference type="Pfam" id="PF01814">
    <property type="entry name" value="Hemerythrin"/>
    <property type="match status" value="1"/>
</dbReference>
<proteinExistence type="inferred from homology"/>
<dbReference type="InterPro" id="IPR012827">
    <property type="entry name" value="Hemerythrin_metal-bd"/>
</dbReference>
<sequence length="97" mass="10834">MSGAAKDDIAAKIDAFVALSAQHMQDEEAVLARSEFPGCAAHAARHQQLLERAQLLRARYARDQLDTTELLHFVVFEFTAQHLLIEDRKFAAYLGGH</sequence>
<feature type="domain" description="Hemerythrin-like" evidence="4">
    <location>
        <begin position="7"/>
        <end position="93"/>
    </location>
</feature>
<evidence type="ECO:0000313" key="5">
    <source>
        <dbReference type="EMBL" id="OOV06814.1"/>
    </source>
</evidence>
<dbReference type="InterPro" id="IPR012312">
    <property type="entry name" value="Hemerythrin-like"/>
</dbReference>
<protein>
    <recommendedName>
        <fullName evidence="4">Hemerythrin-like domain-containing protein</fullName>
    </recommendedName>
</protein>
<dbReference type="EMBL" id="MTJN01000002">
    <property type="protein sequence ID" value="OOV06814.1"/>
    <property type="molecule type" value="Genomic_DNA"/>
</dbReference>
<evidence type="ECO:0000256" key="2">
    <source>
        <dbReference type="ARBA" id="ARBA00022723"/>
    </source>
</evidence>
<name>A0A1T1ARS9_RHOFE</name>
<keyword evidence="3" id="KW-0408">Iron</keyword>
<comment type="similarity">
    <text evidence="1">Belongs to the hemerythrin family.</text>
</comment>
<evidence type="ECO:0000313" key="6">
    <source>
        <dbReference type="Proteomes" id="UP000190750"/>
    </source>
</evidence>
<organism evidence="5 6">
    <name type="scientific">Rhodoferax fermentans</name>
    <dbReference type="NCBI Taxonomy" id="28066"/>
    <lineage>
        <taxon>Bacteria</taxon>
        <taxon>Pseudomonadati</taxon>
        <taxon>Pseudomonadota</taxon>
        <taxon>Betaproteobacteria</taxon>
        <taxon>Burkholderiales</taxon>
        <taxon>Comamonadaceae</taxon>
        <taxon>Rhodoferax</taxon>
    </lineage>
</organism>
<reference evidence="5 6" key="1">
    <citation type="submission" date="2017-01" db="EMBL/GenBank/DDBJ databases">
        <title>Genome sequencing of Rhodoferax fermentans JCM 7819.</title>
        <authorList>
            <person name="Kim Y.J."/>
            <person name="Farh M.E.-A."/>
            <person name="Yang D.-C."/>
        </authorList>
    </citation>
    <scope>NUCLEOTIDE SEQUENCE [LARGE SCALE GENOMIC DNA]</scope>
    <source>
        <strain evidence="5 6">JCM 7819</strain>
    </source>
</reference>
<dbReference type="STRING" id="28066.RF819_08790"/>
<dbReference type="Gene3D" id="1.20.120.50">
    <property type="entry name" value="Hemerythrin-like"/>
    <property type="match status" value="1"/>
</dbReference>
<evidence type="ECO:0000256" key="3">
    <source>
        <dbReference type="ARBA" id="ARBA00023004"/>
    </source>
</evidence>
<dbReference type="GO" id="GO:0046872">
    <property type="term" value="F:metal ion binding"/>
    <property type="evidence" value="ECO:0007669"/>
    <property type="project" value="UniProtKB-KW"/>
</dbReference>
<evidence type="ECO:0000256" key="1">
    <source>
        <dbReference type="ARBA" id="ARBA00010587"/>
    </source>
</evidence>
<gene>
    <name evidence="5" type="ORF">RF819_08790</name>
</gene>
<accession>A0A1T1ARS9</accession>